<organism evidence="5 6">
    <name type="scientific">Mobilicoccus caccae</name>
    <dbReference type="NCBI Taxonomy" id="1859295"/>
    <lineage>
        <taxon>Bacteria</taxon>
        <taxon>Bacillati</taxon>
        <taxon>Actinomycetota</taxon>
        <taxon>Actinomycetes</taxon>
        <taxon>Micrococcales</taxon>
        <taxon>Dermatophilaceae</taxon>
        <taxon>Mobilicoccus</taxon>
    </lineage>
</organism>
<evidence type="ECO:0000256" key="1">
    <source>
        <dbReference type="ARBA" id="ARBA00023015"/>
    </source>
</evidence>
<dbReference type="SMART" id="SM00345">
    <property type="entry name" value="HTH_GNTR"/>
    <property type="match status" value="1"/>
</dbReference>
<dbReference type="PANTHER" id="PTHR38445:SF7">
    <property type="entry name" value="GNTR-FAMILY TRANSCRIPTIONAL REGULATOR"/>
    <property type="match status" value="1"/>
</dbReference>
<dbReference type="Pfam" id="PF00392">
    <property type="entry name" value="GntR"/>
    <property type="match status" value="1"/>
</dbReference>
<evidence type="ECO:0000313" key="6">
    <source>
        <dbReference type="Proteomes" id="UP001157126"/>
    </source>
</evidence>
<dbReference type="PANTHER" id="PTHR38445">
    <property type="entry name" value="HTH-TYPE TRANSCRIPTIONAL REPRESSOR YTRA"/>
    <property type="match status" value="1"/>
</dbReference>
<dbReference type="RefSeq" id="WP_284305644.1">
    <property type="nucleotide sequence ID" value="NZ_BSUO01000001.1"/>
</dbReference>
<keyword evidence="1" id="KW-0805">Transcription regulation</keyword>
<feature type="domain" description="HTH gntR-type" evidence="4">
    <location>
        <begin position="11"/>
        <end position="79"/>
    </location>
</feature>
<keyword evidence="2" id="KW-0238">DNA-binding</keyword>
<evidence type="ECO:0000256" key="2">
    <source>
        <dbReference type="ARBA" id="ARBA00023125"/>
    </source>
</evidence>
<dbReference type="InterPro" id="IPR036390">
    <property type="entry name" value="WH_DNA-bd_sf"/>
</dbReference>
<comment type="caution">
    <text evidence="5">The sequence shown here is derived from an EMBL/GenBank/DDBJ whole genome shotgun (WGS) entry which is preliminary data.</text>
</comment>
<dbReference type="InterPro" id="IPR036388">
    <property type="entry name" value="WH-like_DNA-bd_sf"/>
</dbReference>
<reference evidence="6" key="1">
    <citation type="journal article" date="2019" name="Int. J. Syst. Evol. Microbiol.">
        <title>The Global Catalogue of Microorganisms (GCM) 10K type strain sequencing project: providing services to taxonomists for standard genome sequencing and annotation.</title>
        <authorList>
            <consortium name="The Broad Institute Genomics Platform"/>
            <consortium name="The Broad Institute Genome Sequencing Center for Infectious Disease"/>
            <person name="Wu L."/>
            <person name="Ma J."/>
        </authorList>
    </citation>
    <scope>NUCLEOTIDE SEQUENCE [LARGE SCALE GENOMIC DNA]</scope>
    <source>
        <strain evidence="6">NBRC 113072</strain>
    </source>
</reference>
<dbReference type="EMBL" id="BSUO01000001">
    <property type="protein sequence ID" value="GMA42203.1"/>
    <property type="molecule type" value="Genomic_DNA"/>
</dbReference>
<dbReference type="CDD" id="cd07377">
    <property type="entry name" value="WHTH_GntR"/>
    <property type="match status" value="1"/>
</dbReference>
<keyword evidence="3" id="KW-0804">Transcription</keyword>
<dbReference type="Proteomes" id="UP001157126">
    <property type="component" value="Unassembled WGS sequence"/>
</dbReference>
<evidence type="ECO:0000256" key="3">
    <source>
        <dbReference type="ARBA" id="ARBA00023163"/>
    </source>
</evidence>
<accession>A0ABQ6IW75</accession>
<dbReference type="SUPFAM" id="SSF46785">
    <property type="entry name" value="Winged helix' DNA-binding domain"/>
    <property type="match status" value="1"/>
</dbReference>
<name>A0ABQ6IW75_9MICO</name>
<evidence type="ECO:0000313" key="5">
    <source>
        <dbReference type="EMBL" id="GMA42203.1"/>
    </source>
</evidence>
<keyword evidence="6" id="KW-1185">Reference proteome</keyword>
<gene>
    <name evidence="5" type="primary">ytrA</name>
    <name evidence="5" type="ORF">GCM10025883_42480</name>
</gene>
<protein>
    <submittedName>
        <fullName evidence="5">GntR family transcriptional regulator</fullName>
    </submittedName>
</protein>
<dbReference type="InterPro" id="IPR000524">
    <property type="entry name" value="Tscrpt_reg_HTH_GntR"/>
</dbReference>
<sequence>MLITIDPDSPVTLHDQLVAGLRGALARGEVRRGERLPAARDLGAALGVNVHTVLKAYGRLRDEGLIQMRRGRGAVVVGAPETADVHRAVIALLDAGARAGLSLDDLHHALDQGAER</sequence>
<dbReference type="PROSITE" id="PS50949">
    <property type="entry name" value="HTH_GNTR"/>
    <property type="match status" value="1"/>
</dbReference>
<dbReference type="Gene3D" id="1.10.10.10">
    <property type="entry name" value="Winged helix-like DNA-binding domain superfamily/Winged helix DNA-binding domain"/>
    <property type="match status" value="1"/>
</dbReference>
<evidence type="ECO:0000259" key="4">
    <source>
        <dbReference type="PROSITE" id="PS50949"/>
    </source>
</evidence>
<proteinExistence type="predicted"/>